<proteinExistence type="predicted"/>
<organism evidence="4 5">
    <name type="scientific">Musa balbisiana</name>
    <name type="common">Banana</name>
    <dbReference type="NCBI Taxonomy" id="52838"/>
    <lineage>
        <taxon>Eukaryota</taxon>
        <taxon>Viridiplantae</taxon>
        <taxon>Streptophyta</taxon>
        <taxon>Embryophyta</taxon>
        <taxon>Tracheophyta</taxon>
        <taxon>Spermatophyta</taxon>
        <taxon>Magnoliopsida</taxon>
        <taxon>Liliopsida</taxon>
        <taxon>Zingiberales</taxon>
        <taxon>Musaceae</taxon>
        <taxon>Musa</taxon>
    </lineage>
</organism>
<gene>
    <name evidence="4" type="ORF">C4D60_Mb06t23530</name>
</gene>
<dbReference type="Pfam" id="PF13968">
    <property type="entry name" value="DUF4220"/>
    <property type="match status" value="1"/>
</dbReference>
<feature type="transmembrane region" description="Helical" evidence="2">
    <location>
        <begin position="112"/>
        <end position="132"/>
    </location>
</feature>
<evidence type="ECO:0000313" key="4">
    <source>
        <dbReference type="EMBL" id="THU50743.1"/>
    </source>
</evidence>
<sequence length="751" mass="86635">MQLIPEKFRNLWNAGEIRGVILASLLLQILLISLSLLRKRRCNMLLSLLLWTSYLGADYVAILALGNLLSEQTEASDANSNGQLRAFWAPFLLLHLGGPDTITSYSLEDNELWLRHLLGLVLEVAVAILVFLESLPSPHLWKAAIVVFASGILKYAERTWALWSASMDRLRQSMLTEPDPGPNYVRFKQEYQSRRRAGLQPKIETLKERPSLLHQDEVKEISQQKIILWGYRFFRTSKRLVVDLMLSFQDRIDSQNFFLQRSAKEAFQVVEVELSFLHDILHTKAIHVHTVGGRVIRVFSLTMAAVALVLFHLSGKHGFNEADVMITYVLLVAALGLEAVAIVVLLFSDWTIVALQERNKFRRPYITRLSKLSDKLAAVIVTFRGWISKNCKSWWSNSTRQYSLIRICLRRPIPKKIQKIMECLRLKELWDFWQYVEHNEISDDLKELIFQQLKDKAFCAEGEVTSYKRMQACRGEWILREMGYPALEWSVKTEFDESILLWHIATYLCYQTDPTAVKATEEVNRHSRETSQRISEYMMYLVVFEPFMLPAGIGKIRFQDTCAEAMKFFNDKKREIEEAERDLIQEHPIKAEASPNLTPRREQGASATPPWDQRKRKHQSQTREKAASGALLEVKTTFAPIEVKGDRSKSVLFDACKLANEIIGEDTKEKKPKGHLELEEAWKKKWTIINGVWVEMLCFAAGKCNQYFHAKQLSQGGELLTHVWLLMIHMGIARQYRIETGHARALLVVDE</sequence>
<dbReference type="Proteomes" id="UP000317650">
    <property type="component" value="Chromosome 6"/>
</dbReference>
<dbReference type="STRING" id="52838.A0A4S8IQ57"/>
<protein>
    <recommendedName>
        <fullName evidence="3">DUF4220 domain-containing protein</fullName>
    </recommendedName>
</protein>
<evidence type="ECO:0000259" key="3">
    <source>
        <dbReference type="Pfam" id="PF13968"/>
    </source>
</evidence>
<feature type="domain" description="DUF4220" evidence="3">
    <location>
        <begin position="51"/>
        <end position="406"/>
    </location>
</feature>
<keyword evidence="2" id="KW-0472">Membrane</keyword>
<feature type="region of interest" description="Disordered" evidence="1">
    <location>
        <begin position="585"/>
        <end position="626"/>
    </location>
</feature>
<feature type="transmembrane region" description="Helical" evidence="2">
    <location>
        <begin position="20"/>
        <end position="37"/>
    </location>
</feature>
<accession>A0A4S8IQ57</accession>
<dbReference type="PANTHER" id="PTHR31325">
    <property type="entry name" value="OS01G0798800 PROTEIN-RELATED"/>
    <property type="match status" value="1"/>
</dbReference>
<dbReference type="InterPro" id="IPR025315">
    <property type="entry name" value="DUF4220"/>
</dbReference>
<dbReference type="InterPro" id="IPR007658">
    <property type="entry name" value="DUF594"/>
</dbReference>
<feature type="transmembrane region" description="Helical" evidence="2">
    <location>
        <begin position="325"/>
        <end position="353"/>
    </location>
</feature>
<feature type="transmembrane region" description="Helical" evidence="2">
    <location>
        <begin position="44"/>
        <end position="66"/>
    </location>
</feature>
<evidence type="ECO:0000256" key="2">
    <source>
        <dbReference type="SAM" id="Phobius"/>
    </source>
</evidence>
<feature type="transmembrane region" description="Helical" evidence="2">
    <location>
        <begin position="295"/>
        <end position="313"/>
    </location>
</feature>
<evidence type="ECO:0000256" key="1">
    <source>
        <dbReference type="SAM" id="MobiDB-lite"/>
    </source>
</evidence>
<name>A0A4S8IQ57_MUSBA</name>
<keyword evidence="2" id="KW-0812">Transmembrane</keyword>
<keyword evidence="2" id="KW-1133">Transmembrane helix</keyword>
<evidence type="ECO:0000313" key="5">
    <source>
        <dbReference type="Proteomes" id="UP000317650"/>
    </source>
</evidence>
<reference evidence="4 5" key="1">
    <citation type="journal article" date="2019" name="Nat. Plants">
        <title>Genome sequencing of Musa balbisiana reveals subgenome evolution and function divergence in polyploid bananas.</title>
        <authorList>
            <person name="Yao X."/>
        </authorList>
    </citation>
    <scope>NUCLEOTIDE SEQUENCE [LARGE SCALE GENOMIC DNA]</scope>
    <source>
        <strain evidence="5">cv. DH-PKW</strain>
        <tissue evidence="4">Leaves</tissue>
    </source>
</reference>
<dbReference type="EMBL" id="PYDT01000009">
    <property type="protein sequence ID" value="THU50743.1"/>
    <property type="molecule type" value="Genomic_DNA"/>
</dbReference>
<dbReference type="Pfam" id="PF04578">
    <property type="entry name" value="DUF594"/>
    <property type="match status" value="1"/>
</dbReference>
<dbReference type="AlphaFoldDB" id="A0A4S8IQ57"/>
<keyword evidence="5" id="KW-1185">Reference proteome</keyword>
<comment type="caution">
    <text evidence="4">The sequence shown here is derived from an EMBL/GenBank/DDBJ whole genome shotgun (WGS) entry which is preliminary data.</text>
</comment>